<name>A0ABS7TN01_9BACT</name>
<dbReference type="InterPro" id="IPR051466">
    <property type="entry name" value="D-amino_acid_metab_enzyme"/>
</dbReference>
<evidence type="ECO:0000313" key="3">
    <source>
        <dbReference type="Proteomes" id="UP001139031"/>
    </source>
</evidence>
<dbReference type="Pfam" id="PF01168">
    <property type="entry name" value="Ala_racemase_N"/>
    <property type="match status" value="1"/>
</dbReference>
<organism evidence="2 3">
    <name type="scientific">Nannocystis pusilla</name>
    <dbReference type="NCBI Taxonomy" id="889268"/>
    <lineage>
        <taxon>Bacteria</taxon>
        <taxon>Pseudomonadati</taxon>
        <taxon>Myxococcota</taxon>
        <taxon>Polyangia</taxon>
        <taxon>Nannocystales</taxon>
        <taxon>Nannocystaceae</taxon>
        <taxon>Nannocystis</taxon>
    </lineage>
</organism>
<accession>A0ABS7TN01</accession>
<dbReference type="Gene3D" id="3.20.20.10">
    <property type="entry name" value="Alanine racemase"/>
    <property type="match status" value="1"/>
</dbReference>
<dbReference type="RefSeq" id="WP_224191365.1">
    <property type="nucleotide sequence ID" value="NZ_JAIRAU010000008.1"/>
</dbReference>
<dbReference type="SUPFAM" id="SSF51419">
    <property type="entry name" value="PLP-binding barrel"/>
    <property type="match status" value="1"/>
</dbReference>
<feature type="domain" description="Alanine racemase N-terminal" evidence="1">
    <location>
        <begin position="21"/>
        <end position="267"/>
    </location>
</feature>
<sequence>MTYAELRAALRHEHLPLAYCDLDLLAANARSLVERAGSLPIRLASKSVRCREILRRVQAMSPVFQGILCYSAGEAAHLAADGFKDLVVAYPTVDRHDLDLACTAIAGGAEICLMVDDPAQLPFLSEAAGRAAVTLPVAIDLDMSSTLPGLHFGVRRSPVVAVDGAVALADAIAGTAHLRLDGLMGYEAQLAGLQDLVPGQRLKSAAVRALKRRSQPEVFARRAAVVAAIKARGHALRFVNGGGTGSLDLTRTDPSVTELAAGSGLFGPTLFDGYDSFRPQPAAGFALPIVRRPTPAIYTCFGGGYIASGSPGRDRQPTPYLPAGTGLLANEGCGEVQTPVTYAGPEILGIGDPIFFRHAKAGELCEHFPELVLLAGAAVVGRVPTYRGDGRCFV</sequence>
<reference evidence="2" key="1">
    <citation type="submission" date="2021-08" db="EMBL/GenBank/DDBJ databases">
        <authorList>
            <person name="Stevens D.C."/>
        </authorList>
    </citation>
    <scope>NUCLEOTIDE SEQUENCE</scope>
    <source>
        <strain evidence="2">DSM 53165</strain>
    </source>
</reference>
<dbReference type="EMBL" id="JAIRAU010000008">
    <property type="protein sequence ID" value="MBZ5709587.1"/>
    <property type="molecule type" value="Genomic_DNA"/>
</dbReference>
<protein>
    <submittedName>
        <fullName evidence="2">Amino acid deaminase/aldolase</fullName>
    </submittedName>
</protein>
<dbReference type="InterPro" id="IPR001608">
    <property type="entry name" value="Ala_racemase_N"/>
</dbReference>
<proteinExistence type="predicted"/>
<dbReference type="CDD" id="cd06813">
    <property type="entry name" value="PLPDE_III_DSD_D-TA_like_2"/>
    <property type="match status" value="1"/>
</dbReference>
<dbReference type="PANTHER" id="PTHR28004:SF2">
    <property type="entry name" value="D-SERINE DEHYDRATASE"/>
    <property type="match status" value="1"/>
</dbReference>
<dbReference type="Proteomes" id="UP001139031">
    <property type="component" value="Unassembled WGS sequence"/>
</dbReference>
<comment type="caution">
    <text evidence="2">The sequence shown here is derived from an EMBL/GenBank/DDBJ whole genome shotgun (WGS) entry which is preliminary data.</text>
</comment>
<evidence type="ECO:0000313" key="2">
    <source>
        <dbReference type="EMBL" id="MBZ5709587.1"/>
    </source>
</evidence>
<gene>
    <name evidence="2" type="ORF">K7C98_09970</name>
</gene>
<evidence type="ECO:0000259" key="1">
    <source>
        <dbReference type="Pfam" id="PF01168"/>
    </source>
</evidence>
<dbReference type="InterPro" id="IPR029066">
    <property type="entry name" value="PLP-binding_barrel"/>
</dbReference>
<dbReference type="PANTHER" id="PTHR28004">
    <property type="entry name" value="ZGC:162816-RELATED"/>
    <property type="match status" value="1"/>
</dbReference>
<keyword evidence="3" id="KW-1185">Reference proteome</keyword>